<dbReference type="AlphaFoldDB" id="B8GF91"/>
<dbReference type="Proteomes" id="UP000002457">
    <property type="component" value="Chromosome"/>
</dbReference>
<dbReference type="PROSITE" id="PS51918">
    <property type="entry name" value="RADICAL_SAM"/>
    <property type="match status" value="1"/>
</dbReference>
<accession>B8GF91</accession>
<reference evidence="8 9" key="1">
    <citation type="journal article" date="2015" name="Genome Announc.">
        <title>Complete Genome Sequence of Methanosphaerula palustris E1-9CT, a Hydrogenotrophic Methanogen Isolated from a Minerotrophic Fen Peatland.</title>
        <authorList>
            <person name="Cadillo-Quiroz H."/>
            <person name="Browne P."/>
            <person name="Kyrpides N."/>
            <person name="Woyke T."/>
            <person name="Goodwin L."/>
            <person name="Detter C."/>
            <person name="Yavitt J.B."/>
            <person name="Zinder S.H."/>
        </authorList>
    </citation>
    <scope>NUCLEOTIDE SEQUENCE [LARGE SCALE GENOMIC DNA]</scope>
    <source>
        <strain evidence="9">ATCC BAA-1556 / DSM 19958 / E1-9c</strain>
    </source>
</reference>
<organism evidence="8 9">
    <name type="scientific">Methanosphaerula palustris (strain ATCC BAA-1556 / DSM 19958 / E1-9c)</name>
    <dbReference type="NCBI Taxonomy" id="521011"/>
    <lineage>
        <taxon>Archaea</taxon>
        <taxon>Methanobacteriati</taxon>
        <taxon>Methanobacteriota</taxon>
        <taxon>Stenosarchaea group</taxon>
        <taxon>Methanomicrobia</taxon>
        <taxon>Methanomicrobiales</taxon>
        <taxon>Methanoregulaceae</taxon>
        <taxon>Methanosphaerula</taxon>
    </lineage>
</organism>
<dbReference type="InterPro" id="IPR017200">
    <property type="entry name" value="PqqE-like"/>
</dbReference>
<dbReference type="InterPro" id="IPR006638">
    <property type="entry name" value="Elp3/MiaA/NifB-like_rSAM"/>
</dbReference>
<dbReference type="RefSeq" id="WP_012619216.1">
    <property type="nucleotide sequence ID" value="NC_011832.1"/>
</dbReference>
<dbReference type="GO" id="GO:0006783">
    <property type="term" value="P:heme biosynthetic process"/>
    <property type="evidence" value="ECO:0007669"/>
    <property type="project" value="TreeGrafter"/>
</dbReference>
<evidence type="ECO:0000256" key="2">
    <source>
        <dbReference type="ARBA" id="ARBA00022485"/>
    </source>
</evidence>
<dbReference type="OrthoDB" id="30736at2157"/>
<dbReference type="STRING" id="521011.Mpal_2629"/>
<dbReference type="Gene3D" id="3.20.20.70">
    <property type="entry name" value="Aldolase class I"/>
    <property type="match status" value="1"/>
</dbReference>
<dbReference type="GO" id="GO:0046872">
    <property type="term" value="F:metal ion binding"/>
    <property type="evidence" value="ECO:0007669"/>
    <property type="project" value="UniProtKB-KW"/>
</dbReference>
<dbReference type="PIRSF" id="PIRSF037420">
    <property type="entry name" value="PQQ_syn_pqqE"/>
    <property type="match status" value="1"/>
</dbReference>
<dbReference type="GO" id="GO:0003824">
    <property type="term" value="F:catalytic activity"/>
    <property type="evidence" value="ECO:0007669"/>
    <property type="project" value="InterPro"/>
</dbReference>
<keyword evidence="2" id="KW-0004">4Fe-4S</keyword>
<dbReference type="GeneID" id="7270109"/>
<keyword evidence="4" id="KW-0479">Metal-binding</keyword>
<dbReference type="EMBL" id="CP001338">
    <property type="protein sequence ID" value="ACL17897.1"/>
    <property type="molecule type" value="Genomic_DNA"/>
</dbReference>
<proteinExistence type="predicted"/>
<evidence type="ECO:0000259" key="7">
    <source>
        <dbReference type="PROSITE" id="PS51918"/>
    </source>
</evidence>
<dbReference type="NCBIfam" id="TIGR04085">
    <property type="entry name" value="rSAM_more_4Fe4S"/>
    <property type="match status" value="1"/>
</dbReference>
<dbReference type="InterPro" id="IPR013785">
    <property type="entry name" value="Aldolase_TIM"/>
</dbReference>
<keyword evidence="6" id="KW-0411">Iron-sulfur</keyword>
<dbReference type="eggNOG" id="arCOG00938">
    <property type="taxonomic scope" value="Archaea"/>
</dbReference>
<dbReference type="SFLD" id="SFLDG01387">
    <property type="entry name" value="BtrN-like_SPASM_domain_contain"/>
    <property type="match status" value="1"/>
</dbReference>
<evidence type="ECO:0000256" key="6">
    <source>
        <dbReference type="ARBA" id="ARBA00023014"/>
    </source>
</evidence>
<dbReference type="CDD" id="cd21123">
    <property type="entry name" value="SPASM_MftC-like"/>
    <property type="match status" value="1"/>
</dbReference>
<dbReference type="Pfam" id="PF04055">
    <property type="entry name" value="Radical_SAM"/>
    <property type="match status" value="1"/>
</dbReference>
<protein>
    <submittedName>
        <fullName evidence="8">Radical SAM domain protein</fullName>
    </submittedName>
</protein>
<dbReference type="SFLD" id="SFLDG01067">
    <property type="entry name" value="SPASM/twitch_domain_containing"/>
    <property type="match status" value="2"/>
</dbReference>
<evidence type="ECO:0000256" key="4">
    <source>
        <dbReference type="ARBA" id="ARBA00022723"/>
    </source>
</evidence>
<dbReference type="PANTHER" id="PTHR11228:SF7">
    <property type="entry name" value="PQQA PEPTIDE CYCLASE"/>
    <property type="match status" value="1"/>
</dbReference>
<sequence length="399" mass="44408">MNRITQCMHGRGTVSDVMRHRHKPQTTVPSTYLAFSGMYRPVIFWNLTDRCNLSCNHCYNQSGPERTTEGELTTAEALKVIDDLADMGVPLILFTGGEPLMRADIWDLAQHARNRGLKMALSTNGTLITPDIARRIKESGIEYAGISLDGARAETHDRFRNSPGAFEQTLAAFAACKEAGLRCGVRVTLTKENCRELEALVDLAISLGASRFCLYWLVPTGRGIDSYTQLQLDRDEVIEALSLLYLKAKETDPATMEFLTVDAPQDCIHLLASMEKDQSEDLVDARELLESLKGGCSAGTRVANIDAQGNVYPCQFARSPEFLVGSVRNLPFSRIWADPANPVLARFREKQARFGGRCETCNYRDLCGGGCRVRAYAVNENFLAEDPFCFVEKVFPKRQ</sequence>
<dbReference type="InterPro" id="IPR023885">
    <property type="entry name" value="4Fe4S-binding_SPASM_dom"/>
</dbReference>
<evidence type="ECO:0000256" key="3">
    <source>
        <dbReference type="ARBA" id="ARBA00022691"/>
    </source>
</evidence>
<keyword evidence="5" id="KW-0408">Iron</keyword>
<evidence type="ECO:0000313" key="8">
    <source>
        <dbReference type="EMBL" id="ACL17897.1"/>
    </source>
</evidence>
<dbReference type="SFLD" id="SFLDS00029">
    <property type="entry name" value="Radical_SAM"/>
    <property type="match status" value="2"/>
</dbReference>
<gene>
    <name evidence="8" type="ordered locus">Mpal_2629</name>
</gene>
<dbReference type="KEGG" id="mpl:Mpal_2629"/>
<comment type="cofactor">
    <cofactor evidence="1">
        <name>[4Fe-4S] cluster</name>
        <dbReference type="ChEBI" id="CHEBI:49883"/>
    </cofactor>
</comment>
<dbReference type="HOGENOM" id="CLU_009273_4_0_2"/>
<keyword evidence="9" id="KW-1185">Reference proteome</keyword>
<dbReference type="CDD" id="cd01335">
    <property type="entry name" value="Radical_SAM"/>
    <property type="match status" value="1"/>
</dbReference>
<dbReference type="SMART" id="SM00729">
    <property type="entry name" value="Elp3"/>
    <property type="match status" value="1"/>
</dbReference>
<dbReference type="PANTHER" id="PTHR11228">
    <property type="entry name" value="RADICAL SAM DOMAIN PROTEIN"/>
    <property type="match status" value="1"/>
</dbReference>
<evidence type="ECO:0000256" key="1">
    <source>
        <dbReference type="ARBA" id="ARBA00001966"/>
    </source>
</evidence>
<dbReference type="GO" id="GO:0051539">
    <property type="term" value="F:4 iron, 4 sulfur cluster binding"/>
    <property type="evidence" value="ECO:0007669"/>
    <property type="project" value="UniProtKB-KW"/>
</dbReference>
<dbReference type="InterPro" id="IPR034391">
    <property type="entry name" value="AdoMet-like_SPASM_containing"/>
</dbReference>
<evidence type="ECO:0000256" key="5">
    <source>
        <dbReference type="ARBA" id="ARBA00023004"/>
    </source>
</evidence>
<dbReference type="InterPro" id="IPR058240">
    <property type="entry name" value="rSAM_sf"/>
</dbReference>
<dbReference type="FunFam" id="3.20.20.70:FF:000188">
    <property type="entry name" value="Mycofactocin radical SAM maturase MftC"/>
    <property type="match status" value="1"/>
</dbReference>
<dbReference type="Pfam" id="PF13186">
    <property type="entry name" value="SPASM"/>
    <property type="match status" value="1"/>
</dbReference>
<dbReference type="SUPFAM" id="SSF102114">
    <property type="entry name" value="Radical SAM enzymes"/>
    <property type="match status" value="1"/>
</dbReference>
<dbReference type="SFLD" id="SFLDG01386">
    <property type="entry name" value="main_SPASM_domain-containing"/>
    <property type="match status" value="1"/>
</dbReference>
<keyword evidence="3" id="KW-0949">S-adenosyl-L-methionine</keyword>
<feature type="domain" description="Radical SAM core" evidence="7">
    <location>
        <begin position="37"/>
        <end position="254"/>
    </location>
</feature>
<dbReference type="InterPro" id="IPR007197">
    <property type="entry name" value="rSAM"/>
</dbReference>
<name>B8GF91_METPE</name>
<dbReference type="InterPro" id="IPR050377">
    <property type="entry name" value="Radical_SAM_PqqE_MftC-like"/>
</dbReference>
<evidence type="ECO:0000313" key="9">
    <source>
        <dbReference type="Proteomes" id="UP000002457"/>
    </source>
</evidence>